<proteinExistence type="predicted"/>
<dbReference type="Proteomes" id="UP000314294">
    <property type="component" value="Unassembled WGS sequence"/>
</dbReference>
<reference evidence="2 3" key="1">
    <citation type="submission" date="2019-03" db="EMBL/GenBank/DDBJ databases">
        <title>First draft genome of Liparis tanakae, snailfish: a comprehensive survey of snailfish specific genes.</title>
        <authorList>
            <person name="Kim W."/>
            <person name="Song I."/>
            <person name="Jeong J.-H."/>
            <person name="Kim D."/>
            <person name="Kim S."/>
            <person name="Ryu S."/>
            <person name="Song J.Y."/>
            <person name="Lee S.K."/>
        </authorList>
    </citation>
    <scope>NUCLEOTIDE SEQUENCE [LARGE SCALE GENOMIC DNA]</scope>
    <source>
        <tissue evidence="2">Muscle</tissue>
    </source>
</reference>
<protein>
    <submittedName>
        <fullName evidence="2">Uncharacterized protein</fullName>
    </submittedName>
</protein>
<evidence type="ECO:0000313" key="2">
    <source>
        <dbReference type="EMBL" id="TNN82432.1"/>
    </source>
</evidence>
<evidence type="ECO:0000313" key="3">
    <source>
        <dbReference type="Proteomes" id="UP000314294"/>
    </source>
</evidence>
<dbReference type="AlphaFoldDB" id="A0A4Z2IYQ3"/>
<evidence type="ECO:0000256" key="1">
    <source>
        <dbReference type="SAM" id="MobiDB-lite"/>
    </source>
</evidence>
<sequence>MGRRLAWRDGSAGETELWKNSCLIFTAPCSAAEPLSHAGFVLFLRTVGDHLKESADHSRCRASQSKRGPEAKESSSECDVSPHADTLEVPGSSAQYEVKAGQEQEVKPMEIMCCRPLAVSTRPQSFTGRYVTAFIADKCCTVSDVCSTTIIYEDRSESDAKLLGGMPAERRARRNTKQCIMCNLISVLLRVPVPPFPSSSYTSLAGSAVVCKRRTLGLVWLKLMNRPARVRNSRAKL</sequence>
<name>A0A4Z2IYQ3_9TELE</name>
<comment type="caution">
    <text evidence="2">The sequence shown here is derived from an EMBL/GenBank/DDBJ whole genome shotgun (WGS) entry which is preliminary data.</text>
</comment>
<feature type="region of interest" description="Disordered" evidence="1">
    <location>
        <begin position="58"/>
        <end position="84"/>
    </location>
</feature>
<feature type="compositionally biased region" description="Basic and acidic residues" evidence="1">
    <location>
        <begin position="67"/>
        <end position="84"/>
    </location>
</feature>
<accession>A0A4Z2IYQ3</accession>
<gene>
    <name evidence="2" type="ORF">EYF80_007267</name>
</gene>
<organism evidence="2 3">
    <name type="scientific">Liparis tanakae</name>
    <name type="common">Tanaka's snailfish</name>
    <dbReference type="NCBI Taxonomy" id="230148"/>
    <lineage>
        <taxon>Eukaryota</taxon>
        <taxon>Metazoa</taxon>
        <taxon>Chordata</taxon>
        <taxon>Craniata</taxon>
        <taxon>Vertebrata</taxon>
        <taxon>Euteleostomi</taxon>
        <taxon>Actinopterygii</taxon>
        <taxon>Neopterygii</taxon>
        <taxon>Teleostei</taxon>
        <taxon>Neoteleostei</taxon>
        <taxon>Acanthomorphata</taxon>
        <taxon>Eupercaria</taxon>
        <taxon>Perciformes</taxon>
        <taxon>Cottioidei</taxon>
        <taxon>Cottales</taxon>
        <taxon>Liparidae</taxon>
        <taxon>Liparis</taxon>
    </lineage>
</organism>
<dbReference type="EMBL" id="SRLO01000039">
    <property type="protein sequence ID" value="TNN82432.1"/>
    <property type="molecule type" value="Genomic_DNA"/>
</dbReference>
<keyword evidence="3" id="KW-1185">Reference proteome</keyword>